<keyword evidence="4" id="KW-1185">Reference proteome</keyword>
<evidence type="ECO:0000313" key="4">
    <source>
        <dbReference type="Proteomes" id="UP000451233"/>
    </source>
</evidence>
<organism evidence="3 4">
    <name type="scientific">Hufsiella ginkgonis</name>
    <dbReference type="NCBI Taxonomy" id="2695274"/>
    <lineage>
        <taxon>Bacteria</taxon>
        <taxon>Pseudomonadati</taxon>
        <taxon>Bacteroidota</taxon>
        <taxon>Sphingobacteriia</taxon>
        <taxon>Sphingobacteriales</taxon>
        <taxon>Sphingobacteriaceae</taxon>
        <taxon>Hufsiella</taxon>
    </lineage>
</organism>
<protein>
    <submittedName>
        <fullName evidence="3">Uncharacterized protein</fullName>
    </submittedName>
</protein>
<dbReference type="Gene3D" id="2.60.40.1190">
    <property type="match status" value="1"/>
</dbReference>
<feature type="region of interest" description="Disordered" evidence="1">
    <location>
        <begin position="121"/>
        <end position="166"/>
    </location>
</feature>
<sequence length="317" mass="32438">MKSKLITRIKLTIGTLALAGFTMTAVAQKEDVQAAPVWASAVKVDGKSAEWQALQATNKATKLMYTLANDDKNLYLVIQSNDAQTNNKIMLGGISLAINTDNKKKLKDAYVVTYPLVTRTRGQQGRGQGQPGGGGFGGQGGQGGRGGFGGPGGPQMSQAQRDSATLARHKTELAGVKEIKVLGFKNITDSVISIYNEYGVKASASFDEAGLFTYELSIPLESMGLKPDSKEFSYNVRVNGLNLGGFGGNGFGGGNNGGNRGGGGFGGGGGGFGGGGGGGFGGGNRPGGGGGGGGGNDDRQAMFTPTDFWAKYTLAKK</sequence>
<comment type="caution">
    <text evidence="3">The sequence shown here is derived from an EMBL/GenBank/DDBJ whole genome shotgun (WGS) entry which is preliminary data.</text>
</comment>
<proteinExistence type="predicted"/>
<evidence type="ECO:0000256" key="2">
    <source>
        <dbReference type="SAM" id="SignalP"/>
    </source>
</evidence>
<dbReference type="RefSeq" id="WP_202405963.1">
    <property type="nucleotide sequence ID" value="NZ_WVHS01000001.1"/>
</dbReference>
<accession>A0A7K1XVU0</accession>
<dbReference type="AlphaFoldDB" id="A0A7K1XVU0"/>
<feature type="region of interest" description="Disordered" evidence="1">
    <location>
        <begin position="277"/>
        <end position="302"/>
    </location>
</feature>
<evidence type="ECO:0000256" key="1">
    <source>
        <dbReference type="SAM" id="MobiDB-lite"/>
    </source>
</evidence>
<dbReference type="EMBL" id="WVHS01000001">
    <property type="protein sequence ID" value="MXV14937.1"/>
    <property type="molecule type" value="Genomic_DNA"/>
</dbReference>
<feature type="compositionally biased region" description="Gly residues" evidence="1">
    <location>
        <begin position="277"/>
        <end position="295"/>
    </location>
</feature>
<keyword evidence="2" id="KW-0732">Signal</keyword>
<feature type="signal peptide" evidence="2">
    <location>
        <begin position="1"/>
        <end position="27"/>
    </location>
</feature>
<evidence type="ECO:0000313" key="3">
    <source>
        <dbReference type="EMBL" id="MXV14937.1"/>
    </source>
</evidence>
<name>A0A7K1XVU0_9SPHI</name>
<dbReference type="Proteomes" id="UP000451233">
    <property type="component" value="Unassembled WGS sequence"/>
</dbReference>
<feature type="compositionally biased region" description="Gly residues" evidence="1">
    <location>
        <begin position="124"/>
        <end position="153"/>
    </location>
</feature>
<gene>
    <name evidence="3" type="ORF">GS398_06475</name>
</gene>
<reference evidence="3 4" key="1">
    <citation type="submission" date="2019-11" db="EMBL/GenBank/DDBJ databases">
        <title>Pedobacter sp. HMF7056 Genome sequencing and assembly.</title>
        <authorList>
            <person name="Kang H."/>
            <person name="Kim H."/>
            <person name="Joh K."/>
        </authorList>
    </citation>
    <scope>NUCLEOTIDE SEQUENCE [LARGE SCALE GENOMIC DNA]</scope>
    <source>
        <strain evidence="3 4">HMF7056</strain>
    </source>
</reference>
<feature type="chain" id="PRO_5029775074" evidence="2">
    <location>
        <begin position="28"/>
        <end position="317"/>
    </location>
</feature>